<feature type="compositionally biased region" description="Gly residues" evidence="1">
    <location>
        <begin position="488"/>
        <end position="497"/>
    </location>
</feature>
<feature type="region of interest" description="Disordered" evidence="1">
    <location>
        <begin position="93"/>
        <end position="115"/>
    </location>
</feature>
<feature type="region of interest" description="Disordered" evidence="1">
    <location>
        <begin position="488"/>
        <end position="587"/>
    </location>
</feature>
<feature type="region of interest" description="Disordered" evidence="1">
    <location>
        <begin position="381"/>
        <end position="445"/>
    </location>
</feature>
<feature type="compositionally biased region" description="Low complexity" evidence="1">
    <location>
        <begin position="1"/>
        <end position="29"/>
    </location>
</feature>
<evidence type="ECO:0000313" key="3">
    <source>
        <dbReference type="Proteomes" id="UP001172684"/>
    </source>
</evidence>
<evidence type="ECO:0000313" key="2">
    <source>
        <dbReference type="EMBL" id="KAJ9668476.1"/>
    </source>
</evidence>
<feature type="compositionally biased region" description="Low complexity" evidence="1">
    <location>
        <begin position="179"/>
        <end position="190"/>
    </location>
</feature>
<dbReference type="PANTHER" id="PTHR38887:SF1">
    <property type="entry name" value="RAS MODIFICATION PROTEIN ERF4"/>
    <property type="match status" value="1"/>
</dbReference>
<comment type="caution">
    <text evidence="2">The sequence shown here is derived from an EMBL/GenBank/DDBJ whole genome shotgun (WGS) entry which is preliminary data.</text>
</comment>
<organism evidence="2 3">
    <name type="scientific">Coniosporium apollinis</name>
    <dbReference type="NCBI Taxonomy" id="61459"/>
    <lineage>
        <taxon>Eukaryota</taxon>
        <taxon>Fungi</taxon>
        <taxon>Dikarya</taxon>
        <taxon>Ascomycota</taxon>
        <taxon>Pezizomycotina</taxon>
        <taxon>Dothideomycetes</taxon>
        <taxon>Dothideomycetes incertae sedis</taxon>
        <taxon>Coniosporium</taxon>
    </lineage>
</organism>
<feature type="region of interest" description="Disordered" evidence="1">
    <location>
        <begin position="152"/>
        <end position="223"/>
    </location>
</feature>
<dbReference type="InterPro" id="IPR053221">
    <property type="entry name" value="Burnettramic_acid_biosynth"/>
</dbReference>
<sequence>MSSNYNAASSRHSSSSSSNFSSESDFVSARSTPATSVSPHRHYIEDLPPTYEQVQAENLDPVGNEEHHLSINDHAGVNDLRVHRLVLDDNETYTLPSAEDDPGPNAPAYSVSDPDGQLLDQALQFARHQPDPDARYAARLGRRIVIPPLEISPFYGRNTNGGRNPTTQKRGCCGRNKRQTPSQSDSTSSSRGGCCQRRQASMPSTSCHSRTSLPFTLSPEEPELSNQTTIPFARAYSKALHAHGISSTKFVAFLDGLNIVSSASPADLSSPEPSDSQPLALAYLSRANAAFFAPRGLQVRLATLSAIIDGLDVPSKFSRTTLLARAASPTADAIDRAQMLEPWVEPLDFSVPEPSAATIELRQMAAQLPVSNRRVQRAESAPTIIHFTPPATGPNGFPLDNKQPFPSIQPASAPPRRQSTERPFPGPSNPSSPPPQHPETWQEWSQRWQTRALALGLQAEAWSRDVSAQADALGRTIALRAETYGRGVQYGPGGLWGAGQEMKVKSGERKESSASGWCGRKGSAASLAGPARGCGGQLSRESISAAALSRPSMDGSVSSSSSSSSSMSRTQTTSSSTNASTSVPDIASINSRFEEQVKAITAKAEAELTDNKTHYAEISRSKQRALEKAAQEKTKAEVKLEALRLKAEIEIAKKEAKKAAKAEKKALKGSKCAERCAEKKRAREERREAKREAKEVRRAAKVGVGEERNMVWLVVENLKIEEKAGGAVGTVVYEGT</sequence>
<dbReference type="EMBL" id="JAPDRL010000007">
    <property type="protein sequence ID" value="KAJ9668476.1"/>
    <property type="molecule type" value="Genomic_DNA"/>
</dbReference>
<proteinExistence type="predicted"/>
<keyword evidence="3" id="KW-1185">Reference proteome</keyword>
<feature type="compositionally biased region" description="Basic and acidic residues" evidence="1">
    <location>
        <begin position="502"/>
        <end position="512"/>
    </location>
</feature>
<reference evidence="2" key="1">
    <citation type="submission" date="2022-10" db="EMBL/GenBank/DDBJ databases">
        <title>Culturing micro-colonial fungi from biological soil crusts in the Mojave desert and describing Neophaeococcomyces mojavensis, and introducing the new genera and species Taxawa tesnikishii.</title>
        <authorList>
            <person name="Kurbessoian T."/>
            <person name="Stajich J.E."/>
        </authorList>
    </citation>
    <scope>NUCLEOTIDE SEQUENCE</scope>
    <source>
        <strain evidence="2">TK_1</strain>
    </source>
</reference>
<feature type="compositionally biased region" description="Pro residues" evidence="1">
    <location>
        <begin position="424"/>
        <end position="437"/>
    </location>
</feature>
<gene>
    <name evidence="2" type="ORF">H2201_001524</name>
</gene>
<evidence type="ECO:0000256" key="1">
    <source>
        <dbReference type="SAM" id="MobiDB-lite"/>
    </source>
</evidence>
<accession>A0ABQ9P1J5</accession>
<feature type="region of interest" description="Disordered" evidence="1">
    <location>
        <begin position="1"/>
        <end position="45"/>
    </location>
</feature>
<name>A0ABQ9P1J5_9PEZI</name>
<dbReference type="PANTHER" id="PTHR38887">
    <property type="entry name" value="CHROMOSOME 21, WHOLE GENOME SHOTGUN SEQUENCE"/>
    <property type="match status" value="1"/>
</dbReference>
<feature type="region of interest" description="Disordered" evidence="1">
    <location>
        <begin position="662"/>
        <end position="700"/>
    </location>
</feature>
<protein>
    <submittedName>
        <fullName evidence="2">Uncharacterized protein</fullName>
    </submittedName>
</protein>
<feature type="compositionally biased region" description="Polar residues" evidence="1">
    <location>
        <begin position="198"/>
        <end position="215"/>
    </location>
</feature>
<dbReference type="Proteomes" id="UP001172684">
    <property type="component" value="Unassembled WGS sequence"/>
</dbReference>
<feature type="compositionally biased region" description="Polar residues" evidence="1">
    <location>
        <begin position="157"/>
        <end position="169"/>
    </location>
</feature>
<feature type="compositionally biased region" description="Low complexity" evidence="1">
    <location>
        <begin position="556"/>
        <end position="582"/>
    </location>
</feature>